<proteinExistence type="predicted"/>
<evidence type="ECO:0000313" key="4">
    <source>
        <dbReference type="Proteomes" id="UP000789833"/>
    </source>
</evidence>
<dbReference type="EMBL" id="CAKJTJ010000026">
    <property type="protein sequence ID" value="CAG9622730.1"/>
    <property type="molecule type" value="Genomic_DNA"/>
</dbReference>
<name>A0ABM8YSD5_9BACI</name>
<feature type="transmembrane region" description="Helical" evidence="1">
    <location>
        <begin position="38"/>
        <end position="60"/>
    </location>
</feature>
<organism evidence="3 4">
    <name type="scientific">Sutcliffiella rhizosphaerae</name>
    <dbReference type="NCBI Taxonomy" id="2880967"/>
    <lineage>
        <taxon>Bacteria</taxon>
        <taxon>Bacillati</taxon>
        <taxon>Bacillota</taxon>
        <taxon>Bacilli</taxon>
        <taxon>Bacillales</taxon>
        <taxon>Bacillaceae</taxon>
        <taxon>Sutcliffiella</taxon>
    </lineage>
</organism>
<evidence type="ECO:0000256" key="1">
    <source>
        <dbReference type="SAM" id="Phobius"/>
    </source>
</evidence>
<feature type="domain" description="YdbS-like PH" evidence="2">
    <location>
        <begin position="67"/>
        <end position="142"/>
    </location>
</feature>
<keyword evidence="1" id="KW-1133">Transmembrane helix</keyword>
<protein>
    <recommendedName>
        <fullName evidence="2">YdbS-like PH domain-containing protein</fullName>
    </recommendedName>
</protein>
<dbReference type="PANTHER" id="PTHR37938">
    <property type="entry name" value="BLL0215 PROTEIN"/>
    <property type="match status" value="1"/>
</dbReference>
<dbReference type="Proteomes" id="UP000789833">
    <property type="component" value="Unassembled WGS sequence"/>
</dbReference>
<comment type="caution">
    <text evidence="3">The sequence shown here is derived from an EMBL/GenBank/DDBJ whole genome shotgun (WGS) entry which is preliminary data.</text>
</comment>
<keyword evidence="1" id="KW-0472">Membrane</keyword>
<reference evidence="3 4" key="1">
    <citation type="submission" date="2021-10" db="EMBL/GenBank/DDBJ databases">
        <authorList>
            <person name="Criscuolo A."/>
        </authorList>
    </citation>
    <scope>NUCLEOTIDE SEQUENCE [LARGE SCALE GENOMIC DNA]</scope>
    <source>
        <strain evidence="4">CIP 111883</strain>
    </source>
</reference>
<dbReference type="RefSeq" id="WP_230503525.1">
    <property type="nucleotide sequence ID" value="NZ_CAKJTJ010000026.1"/>
</dbReference>
<evidence type="ECO:0000259" key="2">
    <source>
        <dbReference type="Pfam" id="PF03703"/>
    </source>
</evidence>
<accession>A0ABM8YSD5</accession>
<dbReference type="PANTHER" id="PTHR37938:SF1">
    <property type="entry name" value="BLL0215 PROTEIN"/>
    <property type="match status" value="1"/>
</dbReference>
<dbReference type="Pfam" id="PF03703">
    <property type="entry name" value="bPH_2"/>
    <property type="match status" value="1"/>
</dbReference>
<keyword evidence="1" id="KW-0812">Transmembrane</keyword>
<evidence type="ECO:0000313" key="3">
    <source>
        <dbReference type="EMBL" id="CAG9622730.1"/>
    </source>
</evidence>
<dbReference type="InterPro" id="IPR005182">
    <property type="entry name" value="YdbS-like_PH"/>
</dbReference>
<sequence length="161" mass="18803">MERIESFFMRLRDMLQTHHLSGIGANSLHRGRVFRQSWFTLLTGTNIILAMLTAFMWLIIPIMRILSTAYEITENYLISTNGIISRRIDQVEWYRVKDVQLQQGILGRMFDFGDLIVISSDITHPVTRIKGVSHPIELRREILERSRSSKKESGMNLHEMI</sequence>
<gene>
    <name evidence="3" type="ORF">BACCIP111883_03521</name>
</gene>
<keyword evidence="4" id="KW-1185">Reference proteome</keyword>